<keyword evidence="3 5" id="KW-0732">Signal</keyword>
<evidence type="ECO:0000256" key="3">
    <source>
        <dbReference type="ARBA" id="ARBA00022729"/>
    </source>
</evidence>
<dbReference type="InterPro" id="IPR059100">
    <property type="entry name" value="TSP3_bac"/>
</dbReference>
<dbReference type="Pfam" id="PF18884">
    <property type="entry name" value="TSP3_bac"/>
    <property type="match status" value="2"/>
</dbReference>
<comment type="subcellular location">
    <subcellularLocation>
        <location evidence="1">Secreted</location>
    </subcellularLocation>
</comment>
<feature type="signal peptide" evidence="5">
    <location>
        <begin position="1"/>
        <end position="25"/>
    </location>
</feature>
<evidence type="ECO:0000256" key="2">
    <source>
        <dbReference type="ARBA" id="ARBA00022525"/>
    </source>
</evidence>
<evidence type="ECO:0000256" key="4">
    <source>
        <dbReference type="ARBA" id="ARBA00022837"/>
    </source>
</evidence>
<reference evidence="6 7" key="1">
    <citation type="journal article" date="2024" name="Appl. Environ. Microbiol.">
        <title>Pontiella agarivorans sp. nov., a novel marine anaerobic bacterium capable of degrading macroalgal polysaccharides and fixing nitrogen.</title>
        <authorList>
            <person name="Liu N."/>
            <person name="Kivenson V."/>
            <person name="Peng X."/>
            <person name="Cui Z."/>
            <person name="Lankiewicz T.S."/>
            <person name="Gosselin K.M."/>
            <person name="English C.J."/>
            <person name="Blair E.M."/>
            <person name="O'Malley M.A."/>
            <person name="Valentine D.L."/>
        </authorList>
    </citation>
    <scope>NUCLEOTIDE SEQUENCE [LARGE SCALE GENOMIC DNA]</scope>
    <source>
        <strain evidence="6 7">NLcol2</strain>
    </source>
</reference>
<dbReference type="EMBL" id="JARVCO010000012">
    <property type="protein sequence ID" value="MDZ8119882.1"/>
    <property type="molecule type" value="Genomic_DNA"/>
</dbReference>
<evidence type="ECO:0000313" key="6">
    <source>
        <dbReference type="EMBL" id="MDZ8119882.1"/>
    </source>
</evidence>
<comment type="caution">
    <text evidence="6">The sequence shown here is derived from an EMBL/GenBank/DDBJ whole genome shotgun (WGS) entry which is preliminary data.</text>
</comment>
<keyword evidence="4" id="KW-0106">Calcium</keyword>
<keyword evidence="2" id="KW-0964">Secreted</keyword>
<evidence type="ECO:0000256" key="1">
    <source>
        <dbReference type="ARBA" id="ARBA00004613"/>
    </source>
</evidence>
<dbReference type="RefSeq" id="WP_322609664.1">
    <property type="nucleotide sequence ID" value="NZ_JARVCO010000012.1"/>
</dbReference>
<organism evidence="6 7">
    <name type="scientific">Pontiella agarivorans</name>
    <dbReference type="NCBI Taxonomy" id="3038953"/>
    <lineage>
        <taxon>Bacteria</taxon>
        <taxon>Pseudomonadati</taxon>
        <taxon>Kiritimatiellota</taxon>
        <taxon>Kiritimatiellia</taxon>
        <taxon>Kiritimatiellales</taxon>
        <taxon>Pontiellaceae</taxon>
        <taxon>Pontiella</taxon>
    </lineage>
</organism>
<evidence type="ECO:0000256" key="5">
    <source>
        <dbReference type="SAM" id="SignalP"/>
    </source>
</evidence>
<keyword evidence="7" id="KW-1185">Reference proteome</keyword>
<evidence type="ECO:0000313" key="7">
    <source>
        <dbReference type="Proteomes" id="UP001290861"/>
    </source>
</evidence>
<gene>
    <name evidence="6" type="ORF">P9H32_14730</name>
</gene>
<name>A0ABU5N0D2_9BACT</name>
<protein>
    <submittedName>
        <fullName evidence="6">Uncharacterized protein</fullName>
    </submittedName>
</protein>
<proteinExistence type="predicted"/>
<feature type="chain" id="PRO_5047495291" evidence="5">
    <location>
        <begin position="26"/>
        <end position="276"/>
    </location>
</feature>
<sequence>MKTAKKNILRTAWVGLLLSAGAAMAYPPAPPHTLYGMIRGEDGEPVNDSSYIVFETSEGQTFSGAVSENLEPGINYEMIVPMDVDPSNPYHENALAPEVPFRIYVVIGASTHVPLQMQGDYLLLGDEGRKTRLDLTLGVDSDGDGLPDAWEQFLIDILGGGLTLSDIEPDGDDDGDGMTNFEEYIAGTYAFDHSDLFELHLKERTTNATVFQFLAIGGRTYTIEETDDLQEWNIAEFSVPSIRTNQVIAYPASRVGTVEIEVNSTNPAVFYRGVVQ</sequence>
<accession>A0ABU5N0D2</accession>
<dbReference type="Proteomes" id="UP001290861">
    <property type="component" value="Unassembled WGS sequence"/>
</dbReference>